<dbReference type="PANTHER" id="PTHR30627:SF2">
    <property type="entry name" value="PEPTIDOGLYCAN D,D-TRANSPEPTIDASE MRDA"/>
    <property type="match status" value="1"/>
</dbReference>
<protein>
    <recommendedName>
        <fullName evidence="14">Peptidoglycan D,D-transpeptidase MrdA</fullName>
        <ecNumber evidence="14">3.4.16.4</ecNumber>
    </recommendedName>
    <alternativeName>
        <fullName evidence="14">Penicillin-binding protein 2</fullName>
        <shortName evidence="14">PBP-2</shortName>
    </alternativeName>
</protein>
<dbReference type="EMBL" id="CP017448">
    <property type="protein sequence ID" value="AOV16405.1"/>
    <property type="molecule type" value="Genomic_DNA"/>
</dbReference>
<dbReference type="AlphaFoldDB" id="A0A1D8K632"/>
<keyword evidence="6 14" id="KW-0645">Protease</keyword>
<reference evidence="17 18" key="1">
    <citation type="submission" date="2016-09" db="EMBL/GenBank/DDBJ databases">
        <title>Acidihalobacter prosperus V6 (DSM14174).</title>
        <authorList>
            <person name="Khaleque H.N."/>
            <person name="Ramsay J.P."/>
            <person name="Murphy R.J.T."/>
            <person name="Kaksonen A.H."/>
            <person name="Boxall N.J."/>
            <person name="Watkin E.L.J."/>
        </authorList>
    </citation>
    <scope>NUCLEOTIDE SEQUENCE [LARGE SCALE GENOMIC DNA]</scope>
    <source>
        <strain evidence="17 18">V6</strain>
    </source>
</reference>
<dbReference type="GO" id="GO:0009252">
    <property type="term" value="P:peptidoglycan biosynthetic process"/>
    <property type="evidence" value="ECO:0007669"/>
    <property type="project" value="UniProtKB-UniRule"/>
</dbReference>
<evidence type="ECO:0000256" key="13">
    <source>
        <dbReference type="ARBA" id="ARBA00023316"/>
    </source>
</evidence>
<evidence type="ECO:0000256" key="7">
    <source>
        <dbReference type="ARBA" id="ARBA00022692"/>
    </source>
</evidence>
<dbReference type="InterPro" id="IPR005311">
    <property type="entry name" value="PBP_dimer"/>
</dbReference>
<dbReference type="Pfam" id="PF03717">
    <property type="entry name" value="PBP_dimer"/>
    <property type="match status" value="1"/>
</dbReference>
<evidence type="ECO:0000259" key="15">
    <source>
        <dbReference type="Pfam" id="PF00905"/>
    </source>
</evidence>
<keyword evidence="18" id="KW-1185">Reference proteome</keyword>
<comment type="pathway">
    <text evidence="14">Cell wall biogenesis; peptidoglycan biosynthesis.</text>
</comment>
<keyword evidence="7 14" id="KW-0812">Transmembrane</keyword>
<comment type="catalytic activity">
    <reaction evidence="14">
        <text>Preferential cleavage: (Ac)2-L-Lys-D-Ala-|-D-Ala. Also transpeptidation of peptidyl-alanyl moieties that are N-acyl substituents of D-alanine.</text>
        <dbReference type="EC" id="3.4.16.4"/>
    </reaction>
</comment>
<evidence type="ECO:0000256" key="8">
    <source>
        <dbReference type="ARBA" id="ARBA00022801"/>
    </source>
</evidence>
<keyword evidence="4 14" id="KW-0997">Cell inner membrane</keyword>
<comment type="similarity">
    <text evidence="14">Belongs to the transpeptidase family. MrdA subfamily.</text>
</comment>
<evidence type="ECO:0000256" key="1">
    <source>
        <dbReference type="ARBA" id="ARBA00004167"/>
    </source>
</evidence>
<name>A0A1D8K632_9GAMM</name>
<evidence type="ECO:0000256" key="14">
    <source>
        <dbReference type="HAMAP-Rule" id="MF_02081"/>
    </source>
</evidence>
<evidence type="ECO:0000256" key="11">
    <source>
        <dbReference type="ARBA" id="ARBA00022989"/>
    </source>
</evidence>
<dbReference type="GO" id="GO:0008658">
    <property type="term" value="F:penicillin binding"/>
    <property type="evidence" value="ECO:0007669"/>
    <property type="project" value="UniProtKB-UniRule"/>
</dbReference>
<evidence type="ECO:0000256" key="4">
    <source>
        <dbReference type="ARBA" id="ARBA00022519"/>
    </source>
</evidence>
<organism evidence="17 18">
    <name type="scientific">Acidihalobacter aeolianus</name>
    <dbReference type="NCBI Taxonomy" id="2792603"/>
    <lineage>
        <taxon>Bacteria</taxon>
        <taxon>Pseudomonadati</taxon>
        <taxon>Pseudomonadota</taxon>
        <taxon>Gammaproteobacteria</taxon>
        <taxon>Chromatiales</taxon>
        <taxon>Ectothiorhodospiraceae</taxon>
        <taxon>Acidihalobacter</taxon>
    </lineage>
</organism>
<evidence type="ECO:0000256" key="12">
    <source>
        <dbReference type="ARBA" id="ARBA00023136"/>
    </source>
</evidence>
<gene>
    <name evidence="14" type="primary">mrdA</name>
    <name evidence="17" type="ORF">BJI67_04370</name>
</gene>
<evidence type="ECO:0000256" key="3">
    <source>
        <dbReference type="ARBA" id="ARBA00022475"/>
    </source>
</evidence>
<evidence type="ECO:0000256" key="5">
    <source>
        <dbReference type="ARBA" id="ARBA00022645"/>
    </source>
</evidence>
<dbReference type="Gene3D" id="3.40.710.10">
    <property type="entry name" value="DD-peptidase/beta-lactamase superfamily"/>
    <property type="match status" value="1"/>
</dbReference>
<evidence type="ECO:0000313" key="18">
    <source>
        <dbReference type="Proteomes" id="UP000095342"/>
    </source>
</evidence>
<keyword evidence="9 14" id="KW-0133">Cell shape</keyword>
<dbReference type="GO" id="GO:0008360">
    <property type="term" value="P:regulation of cell shape"/>
    <property type="evidence" value="ECO:0007669"/>
    <property type="project" value="UniProtKB-KW"/>
</dbReference>
<dbReference type="Pfam" id="PF00905">
    <property type="entry name" value="Transpeptidase"/>
    <property type="match status" value="1"/>
</dbReference>
<dbReference type="GO" id="GO:0071555">
    <property type="term" value="P:cell wall organization"/>
    <property type="evidence" value="ECO:0007669"/>
    <property type="project" value="UniProtKB-KW"/>
</dbReference>
<keyword evidence="10 14" id="KW-0573">Peptidoglycan synthesis</keyword>
<feature type="domain" description="Penicillin-binding protein dimerisation" evidence="16">
    <location>
        <begin position="41"/>
        <end position="212"/>
    </location>
</feature>
<evidence type="ECO:0000256" key="9">
    <source>
        <dbReference type="ARBA" id="ARBA00022960"/>
    </source>
</evidence>
<dbReference type="InterPro" id="IPR017790">
    <property type="entry name" value="Penicillin-binding_protein_2"/>
</dbReference>
<dbReference type="InterPro" id="IPR036138">
    <property type="entry name" value="PBP_dimer_sf"/>
</dbReference>
<dbReference type="SUPFAM" id="SSF56601">
    <property type="entry name" value="beta-lactamase/transpeptidase-like"/>
    <property type="match status" value="1"/>
</dbReference>
<evidence type="ECO:0000256" key="6">
    <source>
        <dbReference type="ARBA" id="ARBA00022670"/>
    </source>
</evidence>
<keyword evidence="8 14" id="KW-0378">Hydrolase</keyword>
<dbReference type="InterPro" id="IPR001460">
    <property type="entry name" value="PCN-bd_Tpept"/>
</dbReference>
<dbReference type="KEGG" id="aaeo:BJI67_04370"/>
<comment type="subcellular location">
    <subcellularLocation>
        <location evidence="2">Cell membrane</location>
    </subcellularLocation>
    <subcellularLocation>
        <location evidence="1">Membrane</location>
        <topology evidence="1">Single-pass membrane protein</topology>
    </subcellularLocation>
</comment>
<proteinExistence type="inferred from homology"/>
<sequence>MGLAVVALYAVMVARLIYLQVIDHEHYAAMSHDNRVHIAAVPPPRGLIYDRHGVLLAENVPSYSLDVTPEQVPDMAGTLEALKSVVALTPDDIRRFKQALRRKWPFQTVPLRFDLTPEEVARFAVQRYRFPGVDIKARLRRYYPFGGAMVDAVGYVGRIDAAELQHVDGQNYAGTTHYGKTGVEAFYQERLHGRVGYDQIEVNAKGRQIRVLSHQPPVPGDDLILSLDAGLQQVAEEALAGREGAAVAIDPRNGDVLALVSAPSYDPNWFVDGISSKRYAELRKNAWRPLFNRALAGQYPPGSTIKPFMALAGLANGVVTADQQIYCGPYWQIPGDPAQRKYRDWNRYGHGMTDVSKAITQSVDVYFYRLAFQLGIERMHGFLSRFGFGSATDIDTTGEMGGLLPTPAWKRRARNEVWYPGNTVVAGIGQGFVLATPLQLADATAALSMRGERFRPRLLRAVRDPISGKVSERPADALQPVQVRQSYWQAVLRGMRNVTQRPDGTAYRQFRGFDYVVAGKTGTAQVTSHIHSDNSSEATIPYRLRDNGLFIAFAPADHPLIAVAVVVEHGGGGDVSAAPVARRMLAYYLEHNTERRNGRLVLKPDLPAQLDLQPTQPRQAGAPS</sequence>
<dbReference type="Gene3D" id="3.30.1390.30">
    <property type="entry name" value="Penicillin-binding protein 2a, domain 3"/>
    <property type="match status" value="1"/>
</dbReference>
<dbReference type="UniPathway" id="UPA00219"/>
<keyword evidence="3 14" id="KW-1003">Cell membrane</keyword>
<dbReference type="GO" id="GO:0071972">
    <property type="term" value="F:peptidoglycan L,D-transpeptidase activity"/>
    <property type="evidence" value="ECO:0007669"/>
    <property type="project" value="TreeGrafter"/>
</dbReference>
<keyword evidence="11 14" id="KW-1133">Transmembrane helix</keyword>
<evidence type="ECO:0000313" key="17">
    <source>
        <dbReference type="EMBL" id="AOV16405.1"/>
    </source>
</evidence>
<comment type="function">
    <text evidence="14">Catalyzes cross-linking of the peptidoglycan cell wall.</text>
</comment>
<keyword evidence="12 14" id="KW-0472">Membrane</keyword>
<dbReference type="EC" id="3.4.16.4" evidence="14"/>
<dbReference type="HAMAP" id="MF_02081">
    <property type="entry name" value="MrdA_transpept"/>
    <property type="match status" value="1"/>
</dbReference>
<accession>A0A1D8K632</accession>
<keyword evidence="13 14" id="KW-0961">Cell wall biogenesis/degradation</keyword>
<feature type="active site" description="Acyl-ester intermediate" evidence="14">
    <location>
        <position position="303"/>
    </location>
</feature>
<evidence type="ECO:0000256" key="2">
    <source>
        <dbReference type="ARBA" id="ARBA00004236"/>
    </source>
</evidence>
<dbReference type="NCBIfam" id="TIGR03423">
    <property type="entry name" value="pbp2_mrdA"/>
    <property type="match status" value="1"/>
</dbReference>
<evidence type="ECO:0000256" key="10">
    <source>
        <dbReference type="ARBA" id="ARBA00022984"/>
    </source>
</evidence>
<dbReference type="PANTHER" id="PTHR30627">
    <property type="entry name" value="PEPTIDOGLYCAN D,D-TRANSPEPTIDASE"/>
    <property type="match status" value="1"/>
</dbReference>
<evidence type="ECO:0000259" key="16">
    <source>
        <dbReference type="Pfam" id="PF03717"/>
    </source>
</evidence>
<keyword evidence="5 14" id="KW-0121">Carboxypeptidase</keyword>
<comment type="caution">
    <text evidence="14">Lacks conserved residue(s) required for the propagation of feature annotation.</text>
</comment>
<dbReference type="GO" id="GO:0009002">
    <property type="term" value="F:serine-type D-Ala-D-Ala carboxypeptidase activity"/>
    <property type="evidence" value="ECO:0007669"/>
    <property type="project" value="UniProtKB-UniRule"/>
</dbReference>
<feature type="domain" description="Penicillin-binding protein transpeptidase" evidence="15">
    <location>
        <begin position="244"/>
        <end position="585"/>
    </location>
</feature>
<dbReference type="GO" id="GO:0005886">
    <property type="term" value="C:plasma membrane"/>
    <property type="evidence" value="ECO:0007669"/>
    <property type="project" value="UniProtKB-SubCell"/>
</dbReference>
<dbReference type="Gene3D" id="3.90.1310.10">
    <property type="entry name" value="Penicillin-binding protein 2a (Domain 2)"/>
    <property type="match status" value="1"/>
</dbReference>
<dbReference type="InterPro" id="IPR050515">
    <property type="entry name" value="Beta-lactam/transpept"/>
</dbReference>
<dbReference type="GO" id="GO:0006508">
    <property type="term" value="P:proteolysis"/>
    <property type="evidence" value="ECO:0007669"/>
    <property type="project" value="UniProtKB-KW"/>
</dbReference>
<dbReference type="InterPro" id="IPR012338">
    <property type="entry name" value="Beta-lactam/transpept-like"/>
</dbReference>
<dbReference type="SUPFAM" id="SSF56519">
    <property type="entry name" value="Penicillin binding protein dimerisation domain"/>
    <property type="match status" value="1"/>
</dbReference>
<dbReference type="Proteomes" id="UP000095342">
    <property type="component" value="Chromosome"/>
</dbReference>